<proteinExistence type="predicted"/>
<feature type="compositionally biased region" description="Polar residues" evidence="1">
    <location>
        <begin position="218"/>
        <end position="228"/>
    </location>
</feature>
<accession>A0AAD1U0V6</accession>
<gene>
    <name evidence="2" type="ORF">ECRASSUSDP1_LOCUS571</name>
</gene>
<dbReference type="EMBL" id="CAMPGE010000536">
    <property type="protein sequence ID" value="CAI2359285.1"/>
    <property type="molecule type" value="Genomic_DNA"/>
</dbReference>
<name>A0AAD1U0V6_EUPCR</name>
<comment type="caution">
    <text evidence="2">The sequence shown here is derived from an EMBL/GenBank/DDBJ whole genome shotgun (WGS) entry which is preliminary data.</text>
</comment>
<feature type="region of interest" description="Disordered" evidence="1">
    <location>
        <begin position="207"/>
        <end position="228"/>
    </location>
</feature>
<sequence>MLQNIALSSSRQKAALKSEKLADKALATQFKIDLDQDIKCQNEQKIKTFRRTRDLFMFNKQTADSKAFEKKQSKDFDKIACADYKYLLDAQELERKQKSQEVNDHVMNVLNRTDGFSSYRGLGVESCVHQKRGNVSNLIQKRSGCDNYKQLQEDIEKEADKNHMKILRLKAIKEQRTEKYIEKIKKSARLQNTKDLVAQILEKRNMANIKKNDRNHQKSLNLTSLNQERRVTNPQEFSFYH</sequence>
<feature type="compositionally biased region" description="Basic and acidic residues" evidence="1">
    <location>
        <begin position="207"/>
        <end position="216"/>
    </location>
</feature>
<protein>
    <submittedName>
        <fullName evidence="2">Uncharacterized protein</fullName>
    </submittedName>
</protein>
<evidence type="ECO:0000256" key="1">
    <source>
        <dbReference type="SAM" id="MobiDB-lite"/>
    </source>
</evidence>
<evidence type="ECO:0000313" key="2">
    <source>
        <dbReference type="EMBL" id="CAI2359285.1"/>
    </source>
</evidence>
<keyword evidence="3" id="KW-1185">Reference proteome</keyword>
<reference evidence="2" key="1">
    <citation type="submission" date="2023-07" db="EMBL/GenBank/DDBJ databases">
        <authorList>
            <consortium name="AG Swart"/>
            <person name="Singh M."/>
            <person name="Singh A."/>
            <person name="Seah K."/>
            <person name="Emmerich C."/>
        </authorList>
    </citation>
    <scope>NUCLEOTIDE SEQUENCE</scope>
    <source>
        <strain evidence="2">DP1</strain>
    </source>
</reference>
<dbReference type="Proteomes" id="UP001295684">
    <property type="component" value="Unassembled WGS sequence"/>
</dbReference>
<evidence type="ECO:0000313" key="3">
    <source>
        <dbReference type="Proteomes" id="UP001295684"/>
    </source>
</evidence>
<dbReference type="AlphaFoldDB" id="A0AAD1U0V6"/>
<organism evidence="2 3">
    <name type="scientific">Euplotes crassus</name>
    <dbReference type="NCBI Taxonomy" id="5936"/>
    <lineage>
        <taxon>Eukaryota</taxon>
        <taxon>Sar</taxon>
        <taxon>Alveolata</taxon>
        <taxon>Ciliophora</taxon>
        <taxon>Intramacronucleata</taxon>
        <taxon>Spirotrichea</taxon>
        <taxon>Hypotrichia</taxon>
        <taxon>Euplotida</taxon>
        <taxon>Euplotidae</taxon>
        <taxon>Moneuplotes</taxon>
    </lineage>
</organism>